<comment type="pathway">
    <text evidence="7">Carbohydrate degradation; 2-deoxy-D-ribose 1-phosphate degradation; D-glyceraldehyde 3-phosphate and acetaldehyde from 2-deoxy-alpha-D-ribose 1-phosphate: step 2/2.</text>
</comment>
<gene>
    <name evidence="7 8" type="primary">deoC</name>
    <name evidence="8" type="ORF">V5E97_36780</name>
</gene>
<dbReference type="CDD" id="cd00959">
    <property type="entry name" value="DeoC"/>
    <property type="match status" value="1"/>
</dbReference>
<accession>A0AAU7CFV5</accession>
<dbReference type="AlphaFoldDB" id="A0AAU7CFV5"/>
<evidence type="ECO:0000256" key="5">
    <source>
        <dbReference type="ARBA" id="ARBA00048791"/>
    </source>
</evidence>
<dbReference type="GO" id="GO:0006018">
    <property type="term" value="P:2-deoxyribose 1-phosphate catabolic process"/>
    <property type="evidence" value="ECO:0007669"/>
    <property type="project" value="UniProtKB-UniRule"/>
</dbReference>
<dbReference type="InterPro" id="IPR013785">
    <property type="entry name" value="Aldolase_TIM"/>
</dbReference>
<dbReference type="HAMAP" id="MF_00114">
    <property type="entry name" value="DeoC_type1"/>
    <property type="match status" value="1"/>
</dbReference>
<dbReference type="EC" id="4.1.2.4" evidence="7"/>
<evidence type="ECO:0000256" key="3">
    <source>
        <dbReference type="ARBA" id="ARBA00023239"/>
    </source>
</evidence>
<protein>
    <recommendedName>
        <fullName evidence="7">Deoxyribose-phosphate aldolase</fullName>
        <shortName evidence="7">DERA</shortName>
        <ecNumber evidence="7">4.1.2.4</ecNumber>
    </recommendedName>
    <alternativeName>
        <fullName evidence="7">2-deoxy-D-ribose 5-phosphate aldolase</fullName>
    </alternativeName>
    <alternativeName>
        <fullName evidence="7">Phosphodeoxyriboaldolase</fullName>
        <shortName evidence="7">Deoxyriboaldolase</shortName>
    </alternativeName>
</protein>
<evidence type="ECO:0000256" key="4">
    <source>
        <dbReference type="ARBA" id="ARBA00023270"/>
    </source>
</evidence>
<dbReference type="PANTHER" id="PTHR10889">
    <property type="entry name" value="DEOXYRIBOSE-PHOSPHATE ALDOLASE"/>
    <property type="match status" value="1"/>
</dbReference>
<dbReference type="GO" id="GO:0004139">
    <property type="term" value="F:deoxyribose-phosphate aldolase activity"/>
    <property type="evidence" value="ECO:0007669"/>
    <property type="project" value="UniProtKB-UniRule"/>
</dbReference>
<keyword evidence="3 7" id="KW-0456">Lyase</keyword>
<dbReference type="GO" id="GO:0005737">
    <property type="term" value="C:cytoplasm"/>
    <property type="evidence" value="ECO:0007669"/>
    <property type="project" value="UniProtKB-SubCell"/>
</dbReference>
<evidence type="ECO:0000256" key="2">
    <source>
        <dbReference type="ARBA" id="ARBA00022490"/>
    </source>
</evidence>
<evidence type="ECO:0000256" key="6">
    <source>
        <dbReference type="ARBA" id="ARBA00056337"/>
    </source>
</evidence>
<dbReference type="InterPro" id="IPR028581">
    <property type="entry name" value="DeoC_typeI"/>
</dbReference>
<dbReference type="PANTHER" id="PTHR10889:SF1">
    <property type="entry name" value="DEOXYRIBOSE-PHOSPHATE ALDOLASE"/>
    <property type="match status" value="1"/>
</dbReference>
<feature type="active site" description="Proton donor/acceptor" evidence="7">
    <location>
        <position position="94"/>
    </location>
</feature>
<organism evidence="8">
    <name type="scientific">Singulisphaera sp. Ch08</name>
    <dbReference type="NCBI Taxonomy" id="3120278"/>
    <lineage>
        <taxon>Bacteria</taxon>
        <taxon>Pseudomonadati</taxon>
        <taxon>Planctomycetota</taxon>
        <taxon>Planctomycetia</taxon>
        <taxon>Isosphaerales</taxon>
        <taxon>Isosphaeraceae</taxon>
        <taxon>Singulisphaera</taxon>
    </lineage>
</organism>
<evidence type="ECO:0000256" key="7">
    <source>
        <dbReference type="HAMAP-Rule" id="MF_00114"/>
    </source>
</evidence>
<keyword evidence="4 7" id="KW-0704">Schiff base</keyword>
<proteinExistence type="inferred from homology"/>
<dbReference type="Gene3D" id="3.20.20.70">
    <property type="entry name" value="Aldolase class I"/>
    <property type="match status" value="1"/>
</dbReference>
<evidence type="ECO:0000313" key="8">
    <source>
        <dbReference type="EMBL" id="XBH03812.1"/>
    </source>
</evidence>
<dbReference type="EMBL" id="CP155447">
    <property type="protein sequence ID" value="XBH03812.1"/>
    <property type="molecule type" value="Genomic_DNA"/>
</dbReference>
<dbReference type="InterPro" id="IPR011343">
    <property type="entry name" value="DeoC"/>
</dbReference>
<dbReference type="SMART" id="SM01133">
    <property type="entry name" value="DeoC"/>
    <property type="match status" value="1"/>
</dbReference>
<comment type="catalytic activity">
    <reaction evidence="5 7">
        <text>2-deoxy-D-ribose 5-phosphate = D-glyceraldehyde 3-phosphate + acetaldehyde</text>
        <dbReference type="Rhea" id="RHEA:12821"/>
        <dbReference type="ChEBI" id="CHEBI:15343"/>
        <dbReference type="ChEBI" id="CHEBI:59776"/>
        <dbReference type="ChEBI" id="CHEBI:62877"/>
        <dbReference type="EC" id="4.1.2.4"/>
    </reaction>
</comment>
<dbReference type="SUPFAM" id="SSF51569">
    <property type="entry name" value="Aldolase"/>
    <property type="match status" value="1"/>
</dbReference>
<keyword evidence="2 7" id="KW-0963">Cytoplasm</keyword>
<dbReference type="NCBIfam" id="TIGR00126">
    <property type="entry name" value="deoC"/>
    <property type="match status" value="1"/>
</dbReference>
<reference evidence="8" key="1">
    <citation type="submission" date="2024-05" db="EMBL/GenBank/DDBJ databases">
        <title>Planctomycetes of the genus Singulisphaera possess chitinolytic capabilities.</title>
        <authorList>
            <person name="Ivanova A."/>
        </authorList>
    </citation>
    <scope>NUCLEOTIDE SEQUENCE</scope>
    <source>
        <strain evidence="8">Ch08T</strain>
    </source>
</reference>
<evidence type="ECO:0000256" key="1">
    <source>
        <dbReference type="ARBA" id="ARBA00010936"/>
    </source>
</evidence>
<feature type="active site" description="Proton donor/acceptor" evidence="7">
    <location>
        <position position="187"/>
    </location>
</feature>
<comment type="function">
    <text evidence="6 7">Catalyzes a reversible aldol reaction between acetaldehyde and D-glyceraldehyde 3-phosphate to generate 2-deoxy-D-ribose 5-phosphate.</text>
</comment>
<name>A0AAU7CFV5_9BACT</name>
<dbReference type="InterPro" id="IPR002915">
    <property type="entry name" value="DeoC/FbaB/LacD_aldolase"/>
</dbReference>
<dbReference type="Pfam" id="PF01791">
    <property type="entry name" value="DeoC"/>
    <property type="match status" value="1"/>
</dbReference>
<dbReference type="FunFam" id="3.20.20.70:FF:000044">
    <property type="entry name" value="Deoxyribose-phosphate aldolase"/>
    <property type="match status" value="1"/>
</dbReference>
<feature type="active site" description="Schiff-base intermediate with acetaldehyde" evidence="7">
    <location>
        <position position="158"/>
    </location>
</feature>
<comment type="similarity">
    <text evidence="1 7">Belongs to the DeoC/FbaB aldolase family. DeoC type 1 subfamily.</text>
</comment>
<comment type="subcellular location">
    <subcellularLocation>
        <location evidence="7">Cytoplasm</location>
    </subcellularLocation>
</comment>
<dbReference type="RefSeq" id="WP_406696553.1">
    <property type="nucleotide sequence ID" value="NZ_CP155447.1"/>
</dbReference>
<sequence length="227" mass="24134">MEFTYEAIAKRIDHSLLGPTLTEVELEEGCRVAARYQVASVCIKPFAVAQASEILRGSGVLVGTTIGFPHGGHATSVKVFESERAIADGATELDMVINIGHAIEGRWDQVRAEIEAITTTAHNGGAILKVIFENCYLTDEQKIRLCQICGEVGADYVKTSTGYGTGGASHADLILMRKAAPSHVKLKAAGGIRDLDAAIAVAKLGCDRIGASKTAEILDELTLRLAR</sequence>
<dbReference type="GO" id="GO:0016052">
    <property type="term" value="P:carbohydrate catabolic process"/>
    <property type="evidence" value="ECO:0007669"/>
    <property type="project" value="TreeGrafter"/>
</dbReference>
<dbReference type="GO" id="GO:0009264">
    <property type="term" value="P:deoxyribonucleotide catabolic process"/>
    <property type="evidence" value="ECO:0007669"/>
    <property type="project" value="UniProtKB-UniRule"/>
</dbReference>
<dbReference type="PIRSF" id="PIRSF001357">
    <property type="entry name" value="DeoC"/>
    <property type="match status" value="1"/>
</dbReference>